<keyword evidence="2" id="KW-1185">Reference proteome</keyword>
<dbReference type="AlphaFoldDB" id="A0A1L6MW11"/>
<accession>A0A1L6MW11</accession>
<dbReference type="KEGG" id="pabo:BCY86_02690"/>
<dbReference type="EMBL" id="CP016908">
    <property type="protein sequence ID" value="APR99701.1"/>
    <property type="molecule type" value="Genomic_DNA"/>
</dbReference>
<dbReference type="RefSeq" id="WP_075276348.1">
    <property type="nucleotide sequence ID" value="NZ_CP016908.1"/>
</dbReference>
<name>A0A1L6MW11_9BACT</name>
<evidence type="ECO:0000313" key="1">
    <source>
        <dbReference type="EMBL" id="APR99701.1"/>
    </source>
</evidence>
<reference evidence="1 2" key="1">
    <citation type="submission" date="2016-08" db="EMBL/GenBank/DDBJ databases">
        <title>Identification and validation of antigenic proteins from Pajaroellobacter abortibovis using de-novo genome sequence assembly and reverse vaccinology.</title>
        <authorList>
            <person name="Welly B.T."/>
            <person name="Miller M.R."/>
            <person name="Stott J.L."/>
            <person name="Blanchard M.T."/>
            <person name="Islas-Trejo A.D."/>
            <person name="O'Rourke S.M."/>
            <person name="Young A.E."/>
            <person name="Medrano J.F."/>
            <person name="Van Eenennaam A.L."/>
        </authorList>
    </citation>
    <scope>NUCLEOTIDE SEQUENCE [LARGE SCALE GENOMIC DNA]</scope>
    <source>
        <strain evidence="1 2">BTF92-0548A/99-0131</strain>
    </source>
</reference>
<proteinExistence type="predicted"/>
<sequence length="60" mass="6616">MVYKDNAVLSADVTDWLEKFLVGNGRDHWVTIVVVGKDSGELDMEVVLRSGDLEGCESMS</sequence>
<dbReference type="Proteomes" id="UP000185544">
    <property type="component" value="Chromosome"/>
</dbReference>
<gene>
    <name evidence="1" type="ORF">BCY86_02690</name>
</gene>
<evidence type="ECO:0000313" key="2">
    <source>
        <dbReference type="Proteomes" id="UP000185544"/>
    </source>
</evidence>
<organism evidence="1 2">
    <name type="scientific">Pajaroellobacter abortibovis</name>
    <dbReference type="NCBI Taxonomy" id="1882918"/>
    <lineage>
        <taxon>Bacteria</taxon>
        <taxon>Pseudomonadati</taxon>
        <taxon>Myxococcota</taxon>
        <taxon>Polyangia</taxon>
        <taxon>Polyangiales</taxon>
        <taxon>Polyangiaceae</taxon>
    </lineage>
</organism>
<protein>
    <submittedName>
        <fullName evidence="1">Uncharacterized protein</fullName>
    </submittedName>
</protein>